<comment type="caution">
    <text evidence="1">The sequence shown here is derived from an EMBL/GenBank/DDBJ whole genome shotgun (WGS) entry which is preliminary data.</text>
</comment>
<evidence type="ECO:0000313" key="1">
    <source>
        <dbReference type="EMBL" id="GLK11404.1"/>
    </source>
</evidence>
<name>A0A9W6I5M9_9ACTN</name>
<organism evidence="1 2">
    <name type="scientific">Streptosporangium carneum</name>
    <dbReference type="NCBI Taxonomy" id="47481"/>
    <lineage>
        <taxon>Bacteria</taxon>
        <taxon>Bacillati</taxon>
        <taxon>Actinomycetota</taxon>
        <taxon>Actinomycetes</taxon>
        <taxon>Streptosporangiales</taxon>
        <taxon>Streptosporangiaceae</taxon>
        <taxon>Streptosporangium</taxon>
    </lineage>
</organism>
<keyword evidence="2" id="KW-1185">Reference proteome</keyword>
<gene>
    <name evidence="1" type="ORF">GCM10017600_48110</name>
</gene>
<dbReference type="AlphaFoldDB" id="A0A9W6I5M9"/>
<protein>
    <submittedName>
        <fullName evidence="1">Uncharacterized protein</fullName>
    </submittedName>
</protein>
<sequence>MRLMRDEHITTIGRCYACKRTFGFIPATVTTITIDPDTGLPPGMTVLGTQREPTAEALARSVEETVCPDCVNRARRFAESAQPSALQFETWSRGTPDGD</sequence>
<reference evidence="1" key="2">
    <citation type="submission" date="2023-01" db="EMBL/GenBank/DDBJ databases">
        <authorList>
            <person name="Sun Q."/>
            <person name="Evtushenko L."/>
        </authorList>
    </citation>
    <scope>NUCLEOTIDE SEQUENCE</scope>
    <source>
        <strain evidence="1">VKM Ac-2007</strain>
    </source>
</reference>
<dbReference type="Proteomes" id="UP001143474">
    <property type="component" value="Unassembled WGS sequence"/>
</dbReference>
<dbReference type="EMBL" id="BSEV01000011">
    <property type="protein sequence ID" value="GLK11404.1"/>
    <property type="molecule type" value="Genomic_DNA"/>
</dbReference>
<reference evidence="1" key="1">
    <citation type="journal article" date="2014" name="Int. J. Syst. Evol. Microbiol.">
        <title>Complete genome sequence of Corynebacterium casei LMG S-19264T (=DSM 44701T), isolated from a smear-ripened cheese.</title>
        <authorList>
            <consortium name="US DOE Joint Genome Institute (JGI-PGF)"/>
            <person name="Walter F."/>
            <person name="Albersmeier A."/>
            <person name="Kalinowski J."/>
            <person name="Ruckert C."/>
        </authorList>
    </citation>
    <scope>NUCLEOTIDE SEQUENCE</scope>
    <source>
        <strain evidence="1">VKM Ac-2007</strain>
    </source>
</reference>
<accession>A0A9W6I5M9</accession>
<proteinExistence type="predicted"/>
<evidence type="ECO:0000313" key="2">
    <source>
        <dbReference type="Proteomes" id="UP001143474"/>
    </source>
</evidence>